<gene>
    <name evidence="2" type="ORF">FWILDA_LOCUS13597</name>
</gene>
<evidence type="ECO:0000313" key="2">
    <source>
        <dbReference type="EMBL" id="CAI2188472.1"/>
    </source>
</evidence>
<feature type="domain" description="HigA2-like helix-turn-helix" evidence="1">
    <location>
        <begin position="57"/>
        <end position="114"/>
    </location>
</feature>
<reference evidence="2" key="1">
    <citation type="submission" date="2022-08" db="EMBL/GenBank/DDBJ databases">
        <authorList>
            <person name="Kallberg Y."/>
            <person name="Tangrot J."/>
            <person name="Rosling A."/>
        </authorList>
    </citation>
    <scope>NUCLEOTIDE SEQUENCE</scope>
    <source>
        <strain evidence="2">Wild A</strain>
    </source>
</reference>
<comment type="caution">
    <text evidence="2">The sequence shown here is derived from an EMBL/GenBank/DDBJ whole genome shotgun (WGS) entry which is preliminary data.</text>
</comment>
<dbReference type="SUPFAM" id="SSF47413">
    <property type="entry name" value="lambda repressor-like DNA-binding domains"/>
    <property type="match status" value="1"/>
</dbReference>
<dbReference type="EMBL" id="CAMKVN010005218">
    <property type="protein sequence ID" value="CAI2188472.1"/>
    <property type="molecule type" value="Genomic_DNA"/>
</dbReference>
<evidence type="ECO:0000313" key="3">
    <source>
        <dbReference type="Proteomes" id="UP001153678"/>
    </source>
</evidence>
<dbReference type="OrthoDB" id="2437158at2759"/>
<dbReference type="Proteomes" id="UP001153678">
    <property type="component" value="Unassembled WGS sequence"/>
</dbReference>
<proteinExistence type="predicted"/>
<dbReference type="InterPro" id="IPR039554">
    <property type="entry name" value="HigA2-like_HTH"/>
</dbReference>
<sequence>ESYSGTVGSAGGVIGSQRAFLKEQTVREEFERVVKRAEKTDQRTNFLLPPNATAAEKTKYKLCKTIARYERENKLSEQELAKKLGITHAQVEKILFCHIDKLDLEELMNFAEGLVAPLEPPQKPTNLRPYECNLVINGQHFTKLEISPYYEKHNKEYLEKLARKGIKLSAWELVEKMITDDLIREILLSQLNGEDDIRDDGRNYQYIYYFAILHKGVKAYKLV</sequence>
<dbReference type="Pfam" id="PF13744">
    <property type="entry name" value="HTH_37"/>
    <property type="match status" value="1"/>
</dbReference>
<dbReference type="InterPro" id="IPR010982">
    <property type="entry name" value="Lambda_DNA-bd_dom_sf"/>
</dbReference>
<name>A0A9W4X5Q9_9GLOM</name>
<dbReference type="AlphaFoldDB" id="A0A9W4X5Q9"/>
<protein>
    <submittedName>
        <fullName evidence="2">2642_t:CDS:1</fullName>
    </submittedName>
</protein>
<accession>A0A9W4X5Q9</accession>
<dbReference type="Gene3D" id="1.10.260.40">
    <property type="entry name" value="lambda repressor-like DNA-binding domains"/>
    <property type="match status" value="1"/>
</dbReference>
<keyword evidence="3" id="KW-1185">Reference proteome</keyword>
<organism evidence="2 3">
    <name type="scientific">Funneliformis geosporum</name>
    <dbReference type="NCBI Taxonomy" id="1117311"/>
    <lineage>
        <taxon>Eukaryota</taxon>
        <taxon>Fungi</taxon>
        <taxon>Fungi incertae sedis</taxon>
        <taxon>Mucoromycota</taxon>
        <taxon>Glomeromycotina</taxon>
        <taxon>Glomeromycetes</taxon>
        <taxon>Glomerales</taxon>
        <taxon>Glomeraceae</taxon>
        <taxon>Funneliformis</taxon>
    </lineage>
</organism>
<evidence type="ECO:0000259" key="1">
    <source>
        <dbReference type="Pfam" id="PF13744"/>
    </source>
</evidence>
<feature type="non-terminal residue" evidence="2">
    <location>
        <position position="223"/>
    </location>
</feature>
<dbReference type="GO" id="GO:0003677">
    <property type="term" value="F:DNA binding"/>
    <property type="evidence" value="ECO:0007669"/>
    <property type="project" value="InterPro"/>
</dbReference>